<sequence length="60" mass="7201">MIEGITNYYKAYITDEYTMRDKLKDIKTKLMNARNEILKNLSTQSKINKMMRQGLIYLLH</sequence>
<comment type="caution">
    <text evidence="1">The sequence shown here is derived from an EMBL/GenBank/DDBJ whole genome shotgun (WGS) entry which is preliminary data.</text>
</comment>
<gene>
    <name evidence="1" type="ORF">LS79_008710</name>
</gene>
<evidence type="ECO:0000313" key="2">
    <source>
        <dbReference type="Proteomes" id="UP000029857"/>
    </source>
</evidence>
<evidence type="ECO:0000313" key="1">
    <source>
        <dbReference type="EMBL" id="TLE09087.1"/>
    </source>
</evidence>
<dbReference type="RefSeq" id="WP_034562905.1">
    <property type="nucleotide sequence ID" value="NZ_CAMCCI010000167.1"/>
</dbReference>
<proteinExistence type="predicted"/>
<accession>A0A4U8U6U6</accession>
<organism evidence="1 2">
    <name type="scientific">Helicobacter bilis</name>
    <dbReference type="NCBI Taxonomy" id="37372"/>
    <lineage>
        <taxon>Bacteria</taxon>
        <taxon>Pseudomonadati</taxon>
        <taxon>Campylobacterota</taxon>
        <taxon>Epsilonproteobacteria</taxon>
        <taxon>Campylobacterales</taxon>
        <taxon>Helicobacteraceae</taxon>
        <taxon>Helicobacter</taxon>
    </lineage>
</organism>
<name>A0A4U8U6U6_9HELI</name>
<dbReference type="Proteomes" id="UP000029857">
    <property type="component" value="Unassembled WGS sequence"/>
</dbReference>
<dbReference type="EMBL" id="JRPJ02000036">
    <property type="protein sequence ID" value="TLE09087.1"/>
    <property type="molecule type" value="Genomic_DNA"/>
</dbReference>
<protein>
    <submittedName>
        <fullName evidence="1">Uncharacterized protein</fullName>
    </submittedName>
</protein>
<dbReference type="AlphaFoldDB" id="A0A4U8U6U6"/>
<reference evidence="1 2" key="1">
    <citation type="journal article" date="2014" name="Genome Announc.">
        <title>Draft genome sequences of eight enterohepatic helicobacter species isolated from both laboratory and wild rodents.</title>
        <authorList>
            <person name="Sheh A."/>
            <person name="Shen Z."/>
            <person name="Fox J.G."/>
        </authorList>
    </citation>
    <scope>NUCLEOTIDE SEQUENCE [LARGE SCALE GENOMIC DNA]</scope>
    <source>
        <strain evidence="1 2">ATCC 49320</strain>
    </source>
</reference>